<dbReference type="EC" id="3.4.23.36" evidence="9"/>
<dbReference type="InterPro" id="IPR001872">
    <property type="entry name" value="Peptidase_A8"/>
</dbReference>
<feature type="active site" evidence="9">
    <location>
        <position position="178"/>
    </location>
</feature>
<evidence type="ECO:0000256" key="5">
    <source>
        <dbReference type="ARBA" id="ARBA00022750"/>
    </source>
</evidence>
<keyword evidence="6 9" id="KW-0378">Hydrolase</keyword>
<name>A0A1M5E1D8_SALEC</name>
<sequence>MSLKKAGFIILLVLLIDQISKFYIKTNFALGEEVEVFDWFRILFVENEGMAWGTKIPGEYGKLFLTLFRLVAIVGIGYWLWDSVKKNGSRILIASIALIFAGAFGNIIDSVFYGIIFNDSYGQVAEFMPADGAYGTLFHGKVVDMLYFPLWQGNLPQWIPFWGGNYFTFFEPVFNIADTSISVGVILLLLFNKRAFPKEES</sequence>
<comment type="subcellular location">
    <subcellularLocation>
        <location evidence="9">Cell membrane</location>
        <topology evidence="9">Multi-pass membrane protein</topology>
    </subcellularLocation>
</comment>
<comment type="caution">
    <text evidence="9">Lacks conserved residue(s) required for the propagation of feature annotation.</text>
</comment>
<dbReference type="PANTHER" id="PTHR33695">
    <property type="entry name" value="LIPOPROTEIN SIGNAL PEPTIDASE"/>
    <property type="match status" value="1"/>
</dbReference>
<reference evidence="12" key="1">
    <citation type="submission" date="2016-11" db="EMBL/GenBank/DDBJ databases">
        <authorList>
            <person name="Varghese N."/>
            <person name="Submissions S."/>
        </authorList>
    </citation>
    <scope>NUCLEOTIDE SEQUENCE [LARGE SCALE GENOMIC DNA]</scope>
    <source>
        <strain evidence="12">DSM 24579</strain>
    </source>
</reference>
<keyword evidence="5 9" id="KW-0064">Aspartyl protease</keyword>
<feature type="transmembrane region" description="Helical" evidence="9">
    <location>
        <begin position="93"/>
        <end position="116"/>
    </location>
</feature>
<comment type="similarity">
    <text evidence="1 9 10">Belongs to the peptidase A8 family.</text>
</comment>
<feature type="active site" evidence="9">
    <location>
        <position position="144"/>
    </location>
</feature>
<keyword evidence="2 9" id="KW-1003">Cell membrane</keyword>
<evidence type="ECO:0000256" key="7">
    <source>
        <dbReference type="ARBA" id="ARBA00022989"/>
    </source>
</evidence>
<comment type="function">
    <text evidence="9">This protein specifically catalyzes the removal of signal peptides from prolipoproteins.</text>
</comment>
<evidence type="ECO:0000256" key="4">
    <source>
        <dbReference type="ARBA" id="ARBA00022692"/>
    </source>
</evidence>
<dbReference type="NCBIfam" id="NF011369">
    <property type="entry name" value="PRK14788.1"/>
    <property type="match status" value="1"/>
</dbReference>
<dbReference type="UniPathway" id="UPA00665"/>
<dbReference type="PRINTS" id="PR00781">
    <property type="entry name" value="LIPOSIGPTASE"/>
</dbReference>
<feature type="transmembrane region" description="Helical" evidence="9">
    <location>
        <begin position="173"/>
        <end position="191"/>
    </location>
</feature>
<dbReference type="GO" id="GO:0006508">
    <property type="term" value="P:proteolysis"/>
    <property type="evidence" value="ECO:0007669"/>
    <property type="project" value="UniProtKB-KW"/>
</dbReference>
<dbReference type="PANTHER" id="PTHR33695:SF1">
    <property type="entry name" value="LIPOPROTEIN SIGNAL PEPTIDASE"/>
    <property type="match status" value="1"/>
</dbReference>
<accession>A0A1M5E1D8</accession>
<keyword evidence="8 9" id="KW-0472">Membrane</keyword>
<comment type="pathway">
    <text evidence="9">Protein modification; lipoprotein biosynthesis (signal peptide cleavage).</text>
</comment>
<keyword evidence="7 9" id="KW-1133">Transmembrane helix</keyword>
<organism evidence="11 12">
    <name type="scientific">Salegentibacter echinorum</name>
    <dbReference type="NCBI Taxonomy" id="1073325"/>
    <lineage>
        <taxon>Bacteria</taxon>
        <taxon>Pseudomonadati</taxon>
        <taxon>Bacteroidota</taxon>
        <taxon>Flavobacteriia</taxon>
        <taxon>Flavobacteriales</taxon>
        <taxon>Flavobacteriaceae</taxon>
        <taxon>Salegentibacter</taxon>
    </lineage>
</organism>
<proteinExistence type="inferred from homology"/>
<evidence type="ECO:0000313" key="11">
    <source>
        <dbReference type="EMBL" id="SHF73025.1"/>
    </source>
</evidence>
<dbReference type="HAMAP" id="MF_00161">
    <property type="entry name" value="LspA"/>
    <property type="match status" value="1"/>
</dbReference>
<dbReference type="GO" id="GO:0005886">
    <property type="term" value="C:plasma membrane"/>
    <property type="evidence" value="ECO:0007669"/>
    <property type="project" value="UniProtKB-SubCell"/>
</dbReference>
<dbReference type="Proteomes" id="UP000183945">
    <property type="component" value="Unassembled WGS sequence"/>
</dbReference>
<keyword evidence="12" id="KW-1185">Reference proteome</keyword>
<evidence type="ECO:0000256" key="10">
    <source>
        <dbReference type="RuleBase" id="RU004181"/>
    </source>
</evidence>
<evidence type="ECO:0000256" key="2">
    <source>
        <dbReference type="ARBA" id="ARBA00022475"/>
    </source>
</evidence>
<gene>
    <name evidence="9" type="primary">lspA</name>
    <name evidence="11" type="ORF">SAMN05444483_102195</name>
</gene>
<evidence type="ECO:0000256" key="1">
    <source>
        <dbReference type="ARBA" id="ARBA00006139"/>
    </source>
</evidence>
<dbReference type="RefSeq" id="WP_072877246.1">
    <property type="nucleotide sequence ID" value="NZ_FQVT01000002.1"/>
</dbReference>
<evidence type="ECO:0000256" key="8">
    <source>
        <dbReference type="ARBA" id="ARBA00023136"/>
    </source>
</evidence>
<evidence type="ECO:0000256" key="9">
    <source>
        <dbReference type="HAMAP-Rule" id="MF_00161"/>
    </source>
</evidence>
<keyword evidence="3 9" id="KW-0645">Protease</keyword>
<protein>
    <recommendedName>
        <fullName evidence="9">Lipoprotein signal peptidase</fullName>
        <ecNumber evidence="9">3.4.23.36</ecNumber>
    </recommendedName>
    <alternativeName>
        <fullName evidence="9">Prolipoprotein signal peptidase</fullName>
    </alternativeName>
    <alternativeName>
        <fullName evidence="9">Signal peptidase II</fullName>
        <shortName evidence="9">SPase II</shortName>
    </alternativeName>
</protein>
<evidence type="ECO:0000313" key="12">
    <source>
        <dbReference type="Proteomes" id="UP000183945"/>
    </source>
</evidence>
<dbReference type="EMBL" id="FQVT01000002">
    <property type="protein sequence ID" value="SHF73025.1"/>
    <property type="molecule type" value="Genomic_DNA"/>
</dbReference>
<feature type="transmembrane region" description="Helical" evidence="9">
    <location>
        <begin position="63"/>
        <end position="81"/>
    </location>
</feature>
<evidence type="ECO:0000256" key="3">
    <source>
        <dbReference type="ARBA" id="ARBA00022670"/>
    </source>
</evidence>
<dbReference type="OrthoDB" id="9810259at2"/>
<dbReference type="AlphaFoldDB" id="A0A1M5E1D8"/>
<dbReference type="GO" id="GO:0004190">
    <property type="term" value="F:aspartic-type endopeptidase activity"/>
    <property type="evidence" value="ECO:0007669"/>
    <property type="project" value="UniProtKB-UniRule"/>
</dbReference>
<comment type="catalytic activity">
    <reaction evidence="9">
        <text>Release of signal peptides from bacterial membrane prolipoproteins. Hydrolyzes -Xaa-Yaa-Zaa-|-(S,diacylglyceryl)Cys-, in which Xaa is hydrophobic (preferably Leu), and Yaa (Ala or Ser) and Zaa (Gly or Ala) have small, neutral side chains.</text>
        <dbReference type="EC" id="3.4.23.36"/>
    </reaction>
</comment>
<evidence type="ECO:0000256" key="6">
    <source>
        <dbReference type="ARBA" id="ARBA00022801"/>
    </source>
</evidence>
<dbReference type="Pfam" id="PF01252">
    <property type="entry name" value="Peptidase_A8"/>
    <property type="match status" value="1"/>
</dbReference>
<keyword evidence="4 9" id="KW-0812">Transmembrane</keyword>
<dbReference type="STRING" id="1073325.SAMN05444483_102195"/>